<feature type="signal peptide" evidence="2">
    <location>
        <begin position="1"/>
        <end position="24"/>
    </location>
</feature>
<evidence type="ECO:0000256" key="1">
    <source>
        <dbReference type="SAM" id="Phobius"/>
    </source>
</evidence>
<keyword evidence="1" id="KW-1133">Transmembrane helix</keyword>
<dbReference type="EMBL" id="AP022871">
    <property type="protein sequence ID" value="BCB90364.1"/>
    <property type="molecule type" value="Genomic_DNA"/>
</dbReference>
<gene>
    <name evidence="3" type="ORF">Psuf_076770</name>
</gene>
<dbReference type="KEGG" id="psuu:Psuf_076770"/>
<keyword evidence="4" id="KW-1185">Reference proteome</keyword>
<reference evidence="3 4" key="2">
    <citation type="submission" date="2020-03" db="EMBL/GenBank/DDBJ databases">
        <authorList>
            <person name="Ichikawa N."/>
            <person name="Kimura A."/>
            <person name="Kitahashi Y."/>
            <person name="Uohara A."/>
        </authorList>
    </citation>
    <scope>NUCLEOTIDE SEQUENCE [LARGE SCALE GENOMIC DNA]</scope>
    <source>
        <strain evidence="3 4">NBRC 105367</strain>
    </source>
</reference>
<dbReference type="RefSeq" id="WP_173162657.1">
    <property type="nucleotide sequence ID" value="NZ_AP022871.1"/>
</dbReference>
<proteinExistence type="predicted"/>
<keyword evidence="2" id="KW-0732">Signal</keyword>
<feature type="transmembrane region" description="Helical" evidence="1">
    <location>
        <begin position="536"/>
        <end position="556"/>
    </location>
</feature>
<feature type="transmembrane region" description="Helical" evidence="1">
    <location>
        <begin position="568"/>
        <end position="591"/>
    </location>
</feature>
<keyword evidence="1" id="KW-0812">Transmembrane</keyword>
<dbReference type="Proteomes" id="UP000503011">
    <property type="component" value="Chromosome"/>
</dbReference>
<protein>
    <submittedName>
        <fullName evidence="3">Uncharacterized protein</fullName>
    </submittedName>
</protein>
<feature type="chain" id="PRO_5026008101" evidence="2">
    <location>
        <begin position="25"/>
        <end position="599"/>
    </location>
</feature>
<organism evidence="3 4">
    <name type="scientific">Phytohabitans suffuscus</name>
    <dbReference type="NCBI Taxonomy" id="624315"/>
    <lineage>
        <taxon>Bacteria</taxon>
        <taxon>Bacillati</taxon>
        <taxon>Actinomycetota</taxon>
        <taxon>Actinomycetes</taxon>
        <taxon>Micromonosporales</taxon>
        <taxon>Micromonosporaceae</taxon>
    </lineage>
</organism>
<accession>A0A6F8YWC5</accession>
<dbReference type="AlphaFoldDB" id="A0A6F8YWC5"/>
<sequence>MRRAVATAATVALLVLAVPLPASADPPAVDFADGAATLAVRAGEPARVTLVNNTGTAYDVVVTARLPDGTGASAPATARLEPGGVATVTLAAPPPAVTAGFVVALARSEAGATVVARRPFRVSATGSWTPLVADWRVTSFRGPLLHGTRNAAVPLADGATCGDTGSAMVVGGVARAGGGAAVVTATCRAGARHVELSFAGLDGAGDYTGTVDLSPSAGGGGEVALTVRRTDDVLFPALLLLAGIALAVLAAWQSGRLSALSQAEEEAWLLQAEAAAAHQRFRAGAEGTPWQAYSFLAALTTRLDTVRSRLRALRWRLSEVDADKGPYKEHLDALTGLRALVEAWEPFGVRLAALAAARATAAAEPAAAPPAIAAHADQLLRGRDIGDTGEVPPLLADVDATASALRAWPDDERAARDLADLGATLEPAVGQGRDRDRERLSRALATVRTVRDEMAAAPDGAAYDTLDVDARLRDAAVELRALGRQYLGVLGTKTRTFAEGTGPVRVPEAASTLGEARASAAATAQRVALTRRLRNTLAFAAIASVTVWTGLTAMYFDHPFGTWRDYVAAAVWGFGAQAGLTVLIGALDRIIAGGPVARS</sequence>
<feature type="transmembrane region" description="Helical" evidence="1">
    <location>
        <begin position="233"/>
        <end position="252"/>
    </location>
</feature>
<reference evidence="3 4" key="1">
    <citation type="submission" date="2020-03" db="EMBL/GenBank/DDBJ databases">
        <title>Whole genome shotgun sequence of Phytohabitans suffuscus NBRC 105367.</title>
        <authorList>
            <person name="Komaki H."/>
            <person name="Tamura T."/>
        </authorList>
    </citation>
    <scope>NUCLEOTIDE SEQUENCE [LARGE SCALE GENOMIC DNA]</scope>
    <source>
        <strain evidence="3 4">NBRC 105367</strain>
    </source>
</reference>
<evidence type="ECO:0000256" key="2">
    <source>
        <dbReference type="SAM" id="SignalP"/>
    </source>
</evidence>
<keyword evidence="1" id="KW-0472">Membrane</keyword>
<evidence type="ECO:0000313" key="4">
    <source>
        <dbReference type="Proteomes" id="UP000503011"/>
    </source>
</evidence>
<name>A0A6F8YWC5_9ACTN</name>
<evidence type="ECO:0000313" key="3">
    <source>
        <dbReference type="EMBL" id="BCB90364.1"/>
    </source>
</evidence>